<protein>
    <recommendedName>
        <fullName evidence="2">mRNA stability protein</fullName>
    </recommendedName>
</protein>
<dbReference type="Pfam" id="PF04667">
    <property type="entry name" value="Endosulfine"/>
    <property type="match status" value="1"/>
</dbReference>
<feature type="region of interest" description="Disordered" evidence="3">
    <location>
        <begin position="1"/>
        <end position="25"/>
    </location>
</feature>
<dbReference type="RefSeq" id="XP_060409177.1">
    <property type="nucleotide sequence ID" value="XM_060561619.1"/>
</dbReference>
<dbReference type="AlphaFoldDB" id="A0AAD8PNZ7"/>
<gene>
    <name evidence="4" type="ORF">LY79DRAFT_593899</name>
</gene>
<dbReference type="InterPro" id="IPR006760">
    <property type="entry name" value="Endosulphine"/>
</dbReference>
<comment type="caution">
    <text evidence="4">The sequence shown here is derived from an EMBL/GenBank/DDBJ whole genome shotgun (WGS) entry which is preliminary data.</text>
</comment>
<dbReference type="PANTHER" id="PTHR10358">
    <property type="entry name" value="ENDOSULFINE"/>
    <property type="match status" value="1"/>
</dbReference>
<dbReference type="EMBL" id="JAHLJV010000090">
    <property type="protein sequence ID" value="KAK1573572.1"/>
    <property type="molecule type" value="Genomic_DNA"/>
</dbReference>
<feature type="compositionally biased region" description="Low complexity" evidence="3">
    <location>
        <begin position="1"/>
        <end position="15"/>
    </location>
</feature>
<accession>A0AAD8PNZ7</accession>
<evidence type="ECO:0000256" key="1">
    <source>
        <dbReference type="ARBA" id="ARBA00010520"/>
    </source>
</evidence>
<evidence type="ECO:0000256" key="3">
    <source>
        <dbReference type="SAM" id="MobiDB-lite"/>
    </source>
</evidence>
<keyword evidence="5" id="KW-1185">Reference proteome</keyword>
<dbReference type="Proteomes" id="UP001230504">
    <property type="component" value="Unassembled WGS sequence"/>
</dbReference>
<sequence length="126" mass="13928">MGSQQTTTDSTGSPSVASNMHVVKEDRIRRLYGKAPARSDLLHKQMQRKYFDSGDYALQDAHKPCSMGSVQTGAEHPLCKNIPHPSAPVPTSSEYYPTKETDTSGSSIHRPTPLREMLEEDPSKID</sequence>
<feature type="region of interest" description="Disordered" evidence="3">
    <location>
        <begin position="76"/>
        <end position="126"/>
    </location>
</feature>
<dbReference type="PANTHER" id="PTHR10358:SF6">
    <property type="entry name" value="ENDOSULFINE, ISOFORM A"/>
    <property type="match status" value="1"/>
</dbReference>
<comment type="function">
    <text evidence="2">Plays an essential role in initiation of the G0 program by preventing the degradation of specific nutrient-regulated mRNAs via the 5'-3' mRNA decay pathway.</text>
</comment>
<evidence type="ECO:0000256" key="2">
    <source>
        <dbReference type="RuleBase" id="RU363120"/>
    </source>
</evidence>
<dbReference type="GeneID" id="85445859"/>
<dbReference type="GO" id="GO:0004864">
    <property type="term" value="F:protein phosphatase inhibitor activity"/>
    <property type="evidence" value="ECO:0007669"/>
    <property type="project" value="TreeGrafter"/>
</dbReference>
<organism evidence="4 5">
    <name type="scientific">Colletotrichum navitas</name>
    <dbReference type="NCBI Taxonomy" id="681940"/>
    <lineage>
        <taxon>Eukaryota</taxon>
        <taxon>Fungi</taxon>
        <taxon>Dikarya</taxon>
        <taxon>Ascomycota</taxon>
        <taxon>Pezizomycotina</taxon>
        <taxon>Sordariomycetes</taxon>
        <taxon>Hypocreomycetidae</taxon>
        <taxon>Glomerellales</taxon>
        <taxon>Glomerellaceae</taxon>
        <taxon>Colletotrichum</taxon>
        <taxon>Colletotrichum graminicola species complex</taxon>
    </lineage>
</organism>
<proteinExistence type="inferred from homology"/>
<comment type="similarity">
    <text evidence="1 2">Belongs to the endosulfine family.</text>
</comment>
<evidence type="ECO:0000313" key="5">
    <source>
        <dbReference type="Proteomes" id="UP001230504"/>
    </source>
</evidence>
<dbReference type="GO" id="GO:0005737">
    <property type="term" value="C:cytoplasm"/>
    <property type="evidence" value="ECO:0007669"/>
    <property type="project" value="TreeGrafter"/>
</dbReference>
<evidence type="ECO:0000313" key="4">
    <source>
        <dbReference type="EMBL" id="KAK1573572.1"/>
    </source>
</evidence>
<name>A0AAD8PNZ7_9PEZI</name>
<reference evidence="4" key="1">
    <citation type="submission" date="2021-06" db="EMBL/GenBank/DDBJ databases">
        <title>Comparative genomics, transcriptomics and evolutionary studies reveal genomic signatures of adaptation to plant cell wall in hemibiotrophic fungi.</title>
        <authorList>
            <consortium name="DOE Joint Genome Institute"/>
            <person name="Baroncelli R."/>
            <person name="Diaz J.F."/>
            <person name="Benocci T."/>
            <person name="Peng M."/>
            <person name="Battaglia E."/>
            <person name="Haridas S."/>
            <person name="Andreopoulos W."/>
            <person name="Labutti K."/>
            <person name="Pangilinan J."/>
            <person name="Floch G.L."/>
            <person name="Makela M.R."/>
            <person name="Henrissat B."/>
            <person name="Grigoriev I.V."/>
            <person name="Crouch J.A."/>
            <person name="De Vries R.P."/>
            <person name="Sukno S.A."/>
            <person name="Thon M.R."/>
        </authorList>
    </citation>
    <scope>NUCLEOTIDE SEQUENCE</scope>
    <source>
        <strain evidence="4">CBS 125086</strain>
    </source>
</reference>